<feature type="region of interest" description="Disordered" evidence="1">
    <location>
        <begin position="49"/>
        <end position="78"/>
    </location>
</feature>
<protein>
    <submittedName>
        <fullName evidence="2">Uncharacterized protein</fullName>
    </submittedName>
</protein>
<comment type="caution">
    <text evidence="2">The sequence shown here is derived from an EMBL/GenBank/DDBJ whole genome shotgun (WGS) entry which is preliminary data.</text>
</comment>
<sequence>MDELTYDYYAEKPFEESQHPYLSDYDSDEYEASQQTEWEVKNALQHRKTLYGNPDRERCKDSESTTSKVKLEVDDTDPLDSFPMPRSSGFAAIEANRRVFDSGIFNDDVSSAVSRRTLFARTGFTEYFPKYCN</sequence>
<keyword evidence="3" id="KW-1185">Reference proteome</keyword>
<name>A0ABR2Z9B1_9AGAR</name>
<dbReference type="EMBL" id="JBBXMP010000354">
    <property type="protein sequence ID" value="KAL0058181.1"/>
    <property type="molecule type" value="Genomic_DNA"/>
</dbReference>
<evidence type="ECO:0000313" key="3">
    <source>
        <dbReference type="Proteomes" id="UP001437256"/>
    </source>
</evidence>
<evidence type="ECO:0000256" key="1">
    <source>
        <dbReference type="SAM" id="MobiDB-lite"/>
    </source>
</evidence>
<feature type="compositionally biased region" description="Basic and acidic residues" evidence="1">
    <location>
        <begin position="54"/>
        <end position="73"/>
    </location>
</feature>
<proteinExistence type="predicted"/>
<dbReference type="Proteomes" id="UP001437256">
    <property type="component" value="Unassembled WGS sequence"/>
</dbReference>
<evidence type="ECO:0000313" key="2">
    <source>
        <dbReference type="EMBL" id="KAL0058181.1"/>
    </source>
</evidence>
<accession>A0ABR2Z9B1</accession>
<organism evidence="2 3">
    <name type="scientific">Marasmius tenuissimus</name>
    <dbReference type="NCBI Taxonomy" id="585030"/>
    <lineage>
        <taxon>Eukaryota</taxon>
        <taxon>Fungi</taxon>
        <taxon>Dikarya</taxon>
        <taxon>Basidiomycota</taxon>
        <taxon>Agaricomycotina</taxon>
        <taxon>Agaricomycetes</taxon>
        <taxon>Agaricomycetidae</taxon>
        <taxon>Agaricales</taxon>
        <taxon>Marasmiineae</taxon>
        <taxon>Marasmiaceae</taxon>
        <taxon>Marasmius</taxon>
    </lineage>
</organism>
<gene>
    <name evidence="2" type="ORF">AAF712_015158</name>
</gene>
<reference evidence="2 3" key="1">
    <citation type="submission" date="2024-05" db="EMBL/GenBank/DDBJ databases">
        <title>A draft genome resource for the thread blight pathogen Marasmius tenuissimus strain MS-2.</title>
        <authorList>
            <person name="Yulfo-Soto G.E."/>
            <person name="Baruah I.K."/>
            <person name="Amoako-Attah I."/>
            <person name="Bukari Y."/>
            <person name="Meinhardt L.W."/>
            <person name="Bailey B.A."/>
            <person name="Cohen S.P."/>
        </authorList>
    </citation>
    <scope>NUCLEOTIDE SEQUENCE [LARGE SCALE GENOMIC DNA]</scope>
    <source>
        <strain evidence="2 3">MS-2</strain>
    </source>
</reference>